<comment type="caution">
    <text evidence="1">The sequence shown here is derived from an EMBL/GenBank/DDBJ whole genome shotgun (WGS) entry which is preliminary data.</text>
</comment>
<keyword evidence="2" id="KW-1185">Reference proteome</keyword>
<dbReference type="RefSeq" id="WP_242178349.1">
    <property type="nucleotide sequence ID" value="NZ_JAKQYM010000005.1"/>
</dbReference>
<organism evidence="1 2">
    <name type="scientific">Polaribacter marinus</name>
    <dbReference type="NCBI Taxonomy" id="2916838"/>
    <lineage>
        <taxon>Bacteria</taxon>
        <taxon>Pseudomonadati</taxon>
        <taxon>Bacteroidota</taxon>
        <taxon>Flavobacteriia</taxon>
        <taxon>Flavobacteriales</taxon>
        <taxon>Flavobacteriaceae</taxon>
    </lineage>
</organism>
<dbReference type="Proteomes" id="UP001139369">
    <property type="component" value="Unassembled WGS sequence"/>
</dbReference>
<dbReference type="EMBL" id="JAKQYM010000005">
    <property type="protein sequence ID" value="MCI2229218.1"/>
    <property type="molecule type" value="Genomic_DNA"/>
</dbReference>
<dbReference type="AlphaFoldDB" id="A0A9X1VNA9"/>
<gene>
    <name evidence="1" type="ORF">MC378_08570</name>
</gene>
<evidence type="ECO:0000313" key="1">
    <source>
        <dbReference type="EMBL" id="MCI2229218.1"/>
    </source>
</evidence>
<reference evidence="1" key="1">
    <citation type="submission" date="2022-02" db="EMBL/GenBank/DDBJ databases">
        <title>Polaribacter sp. MSW13, isolated from seawater.</title>
        <authorList>
            <person name="Kristyanto S."/>
            <person name="Jung J."/>
            <person name="Jeon C.O."/>
        </authorList>
    </citation>
    <scope>NUCLEOTIDE SEQUENCE</scope>
    <source>
        <strain evidence="1">MSW13</strain>
    </source>
</reference>
<evidence type="ECO:0000313" key="2">
    <source>
        <dbReference type="Proteomes" id="UP001139369"/>
    </source>
</evidence>
<sequence length="113" mass="13073">MKKLIIVFLVTVFTTLSTFSNNEKPVKKADLELRNKIVKLLGDYESFLEKNTETKVSFLINNKGEIVVLSVDSKEQVIENYVKTKLNYKKTALKNVARMKKFVLSIKFIKKIN</sequence>
<protein>
    <submittedName>
        <fullName evidence="1">Uncharacterized protein</fullName>
    </submittedName>
</protein>
<proteinExistence type="predicted"/>
<name>A0A9X1VNA9_9FLAO</name>
<accession>A0A9X1VNA9</accession>